<proteinExistence type="predicted"/>
<name>A3KA09_SAGS3</name>
<evidence type="ECO:0000313" key="2">
    <source>
        <dbReference type="EMBL" id="EBA05952.1"/>
    </source>
</evidence>
<sequence length="42" mass="4384">MKVITLLQAGALLLLAVIGAYAGTQDNKAPCDTHQQATVCEL</sequence>
<protein>
    <submittedName>
        <fullName evidence="2">Uncharacterized protein</fullName>
    </submittedName>
</protein>
<evidence type="ECO:0000313" key="3">
    <source>
        <dbReference type="Proteomes" id="UP000005713"/>
    </source>
</evidence>
<dbReference type="EMBL" id="AAYA01000020">
    <property type="protein sequence ID" value="EBA05952.1"/>
    <property type="molecule type" value="Genomic_DNA"/>
</dbReference>
<feature type="chain" id="PRO_5002654540" evidence="1">
    <location>
        <begin position="23"/>
        <end position="42"/>
    </location>
</feature>
<dbReference type="Proteomes" id="UP000005713">
    <property type="component" value="Unassembled WGS sequence"/>
</dbReference>
<dbReference type="RefSeq" id="WP_005863362.1">
    <property type="nucleotide sequence ID" value="NZ_AAYA01000020.1"/>
</dbReference>
<keyword evidence="1" id="KW-0732">Signal</keyword>
<comment type="caution">
    <text evidence="2">The sequence shown here is derived from an EMBL/GenBank/DDBJ whole genome shotgun (WGS) entry which is preliminary data.</text>
</comment>
<keyword evidence="3" id="KW-1185">Reference proteome</keyword>
<gene>
    <name evidence="2" type="ORF">SSE37_25128</name>
</gene>
<dbReference type="AlphaFoldDB" id="A3KA09"/>
<reference evidence="2 3" key="1">
    <citation type="submission" date="2006-06" db="EMBL/GenBank/DDBJ databases">
        <authorList>
            <person name="Moran M.A."/>
            <person name="Ferriera S."/>
            <person name="Johnson J."/>
            <person name="Kravitz S."/>
            <person name="Beeson K."/>
            <person name="Sutton G."/>
            <person name="Rogers Y.-H."/>
            <person name="Friedman R."/>
            <person name="Frazier M."/>
            <person name="Venter J.C."/>
        </authorList>
    </citation>
    <scope>NUCLEOTIDE SEQUENCE [LARGE SCALE GENOMIC DNA]</scope>
    <source>
        <strain evidence="2 3">E-37</strain>
    </source>
</reference>
<feature type="signal peptide" evidence="1">
    <location>
        <begin position="1"/>
        <end position="22"/>
    </location>
</feature>
<evidence type="ECO:0000256" key="1">
    <source>
        <dbReference type="SAM" id="SignalP"/>
    </source>
</evidence>
<accession>A3KA09</accession>
<organism evidence="2 3">
    <name type="scientific">Sagittula stellata (strain ATCC 700073 / DSM 11524 / E-37)</name>
    <dbReference type="NCBI Taxonomy" id="388399"/>
    <lineage>
        <taxon>Bacteria</taxon>
        <taxon>Pseudomonadati</taxon>
        <taxon>Pseudomonadota</taxon>
        <taxon>Alphaproteobacteria</taxon>
        <taxon>Rhodobacterales</taxon>
        <taxon>Roseobacteraceae</taxon>
        <taxon>Sagittula</taxon>
    </lineage>
</organism>